<reference evidence="1 2" key="1">
    <citation type="journal article" date="2014" name="Science">
        <title>Plant genetics. Early allopolyploid evolution in the post-Neolithic Brassica napus oilseed genome.</title>
        <authorList>
            <person name="Chalhoub B."/>
            <person name="Denoeud F."/>
            <person name="Liu S."/>
            <person name="Parkin I.A."/>
            <person name="Tang H."/>
            <person name="Wang X."/>
            <person name="Chiquet J."/>
            <person name="Belcram H."/>
            <person name="Tong C."/>
            <person name="Samans B."/>
            <person name="Correa M."/>
            <person name="Da Silva C."/>
            <person name="Just J."/>
            <person name="Falentin C."/>
            <person name="Koh C.S."/>
            <person name="Le Clainche I."/>
            <person name="Bernard M."/>
            <person name="Bento P."/>
            <person name="Noel B."/>
            <person name="Labadie K."/>
            <person name="Alberti A."/>
            <person name="Charles M."/>
            <person name="Arnaud D."/>
            <person name="Guo H."/>
            <person name="Daviaud C."/>
            <person name="Alamery S."/>
            <person name="Jabbari K."/>
            <person name="Zhao M."/>
            <person name="Edger P.P."/>
            <person name="Chelaifa H."/>
            <person name="Tack D."/>
            <person name="Lassalle G."/>
            <person name="Mestiri I."/>
            <person name="Schnel N."/>
            <person name="Le Paslier M.C."/>
            <person name="Fan G."/>
            <person name="Renault V."/>
            <person name="Bayer P.E."/>
            <person name="Golicz A.A."/>
            <person name="Manoli S."/>
            <person name="Lee T.H."/>
            <person name="Thi V.H."/>
            <person name="Chalabi S."/>
            <person name="Hu Q."/>
            <person name="Fan C."/>
            <person name="Tollenaere R."/>
            <person name="Lu Y."/>
            <person name="Battail C."/>
            <person name="Shen J."/>
            <person name="Sidebottom C.H."/>
            <person name="Wang X."/>
            <person name="Canaguier A."/>
            <person name="Chauveau A."/>
            <person name="Berard A."/>
            <person name="Deniot G."/>
            <person name="Guan M."/>
            <person name="Liu Z."/>
            <person name="Sun F."/>
            <person name="Lim Y.P."/>
            <person name="Lyons E."/>
            <person name="Town C.D."/>
            <person name="Bancroft I."/>
            <person name="Wang X."/>
            <person name="Meng J."/>
            <person name="Ma J."/>
            <person name="Pires J.C."/>
            <person name="King G.J."/>
            <person name="Brunel D."/>
            <person name="Delourme R."/>
            <person name="Renard M."/>
            <person name="Aury J.M."/>
            <person name="Adams K.L."/>
            <person name="Batley J."/>
            <person name="Snowdon R.J."/>
            <person name="Tost J."/>
            <person name="Edwards D."/>
            <person name="Zhou Y."/>
            <person name="Hua W."/>
            <person name="Sharpe A.G."/>
            <person name="Paterson A.H."/>
            <person name="Guan C."/>
            <person name="Wincker P."/>
        </authorList>
    </citation>
    <scope>NUCLEOTIDE SEQUENCE [LARGE SCALE GENOMIC DNA]</scope>
    <source>
        <strain evidence="2">cv. Darmor-bzh</strain>
    </source>
</reference>
<sequence length="86" mass="9610">MLIVAEGYCQYYATNNPFQKNGPKGFTESKMIGLRKLFVRTDLPGVGQVKKICDYQNLAATSRHKYRISPPAYTKPLLISSAIAAR</sequence>
<accession>A0A078F9E1</accession>
<evidence type="ECO:0000313" key="2">
    <source>
        <dbReference type="Proteomes" id="UP000028999"/>
    </source>
</evidence>
<gene>
    <name evidence="1" type="primary">BnaC07g33790D</name>
    <name evidence="1" type="ORF">GSBRNA2T00031350001</name>
</gene>
<dbReference type="AlphaFoldDB" id="A0A078F9E1"/>
<evidence type="ECO:0000313" key="1">
    <source>
        <dbReference type="EMBL" id="CDY09682.1"/>
    </source>
</evidence>
<proteinExistence type="predicted"/>
<keyword evidence="2" id="KW-1185">Reference proteome</keyword>
<name>A0A078F9E1_BRANA</name>
<organism evidence="1 2">
    <name type="scientific">Brassica napus</name>
    <name type="common">Rape</name>
    <dbReference type="NCBI Taxonomy" id="3708"/>
    <lineage>
        <taxon>Eukaryota</taxon>
        <taxon>Viridiplantae</taxon>
        <taxon>Streptophyta</taxon>
        <taxon>Embryophyta</taxon>
        <taxon>Tracheophyta</taxon>
        <taxon>Spermatophyta</taxon>
        <taxon>Magnoliopsida</taxon>
        <taxon>eudicotyledons</taxon>
        <taxon>Gunneridae</taxon>
        <taxon>Pentapetalae</taxon>
        <taxon>rosids</taxon>
        <taxon>malvids</taxon>
        <taxon>Brassicales</taxon>
        <taxon>Brassicaceae</taxon>
        <taxon>Brassiceae</taxon>
        <taxon>Brassica</taxon>
    </lineage>
</organism>
<protein>
    <submittedName>
        <fullName evidence="1">BnaC07g33790D protein</fullName>
    </submittedName>
</protein>
<dbReference type="EMBL" id="LK031998">
    <property type="protein sequence ID" value="CDY09682.1"/>
    <property type="molecule type" value="Genomic_DNA"/>
</dbReference>
<dbReference type="PaxDb" id="3708-A0A078F9E1"/>
<dbReference type="Gramene" id="CDY09682">
    <property type="protein sequence ID" value="CDY09682"/>
    <property type="gene ID" value="GSBRNA2T00031350001"/>
</dbReference>
<dbReference type="Proteomes" id="UP000028999">
    <property type="component" value="Unassembled WGS sequence"/>
</dbReference>